<dbReference type="Proteomes" id="UP001371218">
    <property type="component" value="Unassembled WGS sequence"/>
</dbReference>
<accession>A0ABU9BKQ5</accession>
<evidence type="ECO:0000259" key="7">
    <source>
        <dbReference type="PROSITE" id="PS51007"/>
    </source>
</evidence>
<dbReference type="EMBL" id="JBBUTG010000003">
    <property type="protein sequence ID" value="MEK8030346.1"/>
    <property type="molecule type" value="Genomic_DNA"/>
</dbReference>
<keyword evidence="4" id="KW-0249">Electron transport</keyword>
<evidence type="ECO:0000313" key="8">
    <source>
        <dbReference type="EMBL" id="MEK8030346.1"/>
    </source>
</evidence>
<evidence type="ECO:0000256" key="3">
    <source>
        <dbReference type="ARBA" id="ARBA00022723"/>
    </source>
</evidence>
<evidence type="ECO:0000256" key="2">
    <source>
        <dbReference type="ARBA" id="ARBA00022617"/>
    </source>
</evidence>
<dbReference type="Pfam" id="PF00034">
    <property type="entry name" value="Cytochrom_C"/>
    <property type="match status" value="1"/>
</dbReference>
<dbReference type="InterPro" id="IPR009056">
    <property type="entry name" value="Cyt_c-like_dom"/>
</dbReference>
<gene>
    <name evidence="8" type="ORF">AACH06_05870</name>
</gene>
<keyword evidence="5 6" id="KW-0408">Iron</keyword>
<name>A0ABU9BKQ5_9BURK</name>
<proteinExistence type="predicted"/>
<dbReference type="InterPro" id="IPR036909">
    <property type="entry name" value="Cyt_c-like_dom_sf"/>
</dbReference>
<dbReference type="PROSITE" id="PS51007">
    <property type="entry name" value="CYTC"/>
    <property type="match status" value="1"/>
</dbReference>
<evidence type="ECO:0000313" key="9">
    <source>
        <dbReference type="Proteomes" id="UP001371218"/>
    </source>
</evidence>
<dbReference type="InterPro" id="IPR002327">
    <property type="entry name" value="Cyt_c_1A/1B"/>
</dbReference>
<keyword evidence="1" id="KW-0813">Transport</keyword>
<reference evidence="8 9" key="1">
    <citation type="submission" date="2024-04" db="EMBL/GenBank/DDBJ databases">
        <title>Novel species of the genus Ideonella isolated from streams.</title>
        <authorList>
            <person name="Lu H."/>
        </authorList>
    </citation>
    <scope>NUCLEOTIDE SEQUENCE [LARGE SCALE GENOMIC DNA]</scope>
    <source>
        <strain evidence="8 9">DXS29W</strain>
    </source>
</reference>
<dbReference type="RefSeq" id="WP_341424714.1">
    <property type="nucleotide sequence ID" value="NZ_JBBUTG010000003.1"/>
</dbReference>
<dbReference type="PANTHER" id="PTHR11961">
    <property type="entry name" value="CYTOCHROME C"/>
    <property type="match status" value="1"/>
</dbReference>
<dbReference type="SUPFAM" id="SSF46626">
    <property type="entry name" value="Cytochrome c"/>
    <property type="match status" value="1"/>
</dbReference>
<dbReference type="PRINTS" id="PR00604">
    <property type="entry name" value="CYTCHRMECIAB"/>
</dbReference>
<sequence>MTRVADAPARRAPLLRAAVWVLVATGVTTSALGAGDAKRGANTFAEECGDCHSPKEGKAKKGPPLFGVVGRAAGTAPEFAYSDALKASGITWSPEKIDSYITLPKKTVPGGKMKYDGLADAGARADVIAYLQSLK</sequence>
<evidence type="ECO:0000256" key="1">
    <source>
        <dbReference type="ARBA" id="ARBA00022448"/>
    </source>
</evidence>
<dbReference type="Gene3D" id="1.10.760.10">
    <property type="entry name" value="Cytochrome c-like domain"/>
    <property type="match status" value="1"/>
</dbReference>
<evidence type="ECO:0000256" key="6">
    <source>
        <dbReference type="PROSITE-ProRule" id="PRU00433"/>
    </source>
</evidence>
<evidence type="ECO:0000256" key="5">
    <source>
        <dbReference type="ARBA" id="ARBA00023004"/>
    </source>
</evidence>
<evidence type="ECO:0000256" key="4">
    <source>
        <dbReference type="ARBA" id="ARBA00022982"/>
    </source>
</evidence>
<organism evidence="8 9">
    <name type="scientific">Ideonella lacteola</name>
    <dbReference type="NCBI Taxonomy" id="2984193"/>
    <lineage>
        <taxon>Bacteria</taxon>
        <taxon>Pseudomonadati</taxon>
        <taxon>Pseudomonadota</taxon>
        <taxon>Betaproteobacteria</taxon>
        <taxon>Burkholderiales</taxon>
        <taxon>Sphaerotilaceae</taxon>
        <taxon>Ideonella</taxon>
    </lineage>
</organism>
<keyword evidence="3 6" id="KW-0479">Metal-binding</keyword>
<protein>
    <submittedName>
        <fullName evidence="8">C-type cytochrome</fullName>
    </submittedName>
</protein>
<feature type="domain" description="Cytochrome c" evidence="7">
    <location>
        <begin position="35"/>
        <end position="135"/>
    </location>
</feature>
<keyword evidence="2 6" id="KW-0349">Heme</keyword>
<keyword evidence="9" id="KW-1185">Reference proteome</keyword>
<comment type="caution">
    <text evidence="8">The sequence shown here is derived from an EMBL/GenBank/DDBJ whole genome shotgun (WGS) entry which is preliminary data.</text>
</comment>